<evidence type="ECO:0000256" key="6">
    <source>
        <dbReference type="ARBA" id="ARBA00023098"/>
    </source>
</evidence>
<dbReference type="InterPro" id="IPR042099">
    <property type="entry name" value="ANL_N_sf"/>
</dbReference>
<keyword evidence="3" id="KW-0597">Phosphoprotein</keyword>
<dbReference type="KEGG" id="mbai:MB901379_01576"/>
<evidence type="ECO:0000313" key="10">
    <source>
        <dbReference type="Proteomes" id="UP000269998"/>
    </source>
</evidence>
<dbReference type="GO" id="GO:0044550">
    <property type="term" value="P:secondary metabolite biosynthetic process"/>
    <property type="evidence" value="ECO:0007669"/>
    <property type="project" value="TreeGrafter"/>
</dbReference>
<dbReference type="InterPro" id="IPR009081">
    <property type="entry name" value="PP-bd_ACP"/>
</dbReference>
<dbReference type="Gene3D" id="3.30.300.30">
    <property type="match status" value="1"/>
</dbReference>
<dbReference type="OrthoDB" id="9803968at2"/>
<evidence type="ECO:0000256" key="7">
    <source>
        <dbReference type="SAM" id="Coils"/>
    </source>
</evidence>
<dbReference type="EMBL" id="LR130759">
    <property type="protein sequence ID" value="VDM88022.1"/>
    <property type="molecule type" value="Genomic_DNA"/>
</dbReference>
<evidence type="ECO:0000256" key="5">
    <source>
        <dbReference type="ARBA" id="ARBA00022832"/>
    </source>
</evidence>
<keyword evidence="4 9" id="KW-0436">Ligase</keyword>
<dbReference type="InterPro" id="IPR025110">
    <property type="entry name" value="AMP-bd_C"/>
</dbReference>
<dbReference type="InterPro" id="IPR020806">
    <property type="entry name" value="PKS_PP-bd"/>
</dbReference>
<dbReference type="Pfam" id="PF00501">
    <property type="entry name" value="AMP-binding"/>
    <property type="match status" value="1"/>
</dbReference>
<dbReference type="PANTHER" id="PTHR43352:SF1">
    <property type="entry name" value="ANTHRANILATE--COA LIGASE"/>
    <property type="match status" value="1"/>
</dbReference>
<dbReference type="SMART" id="SM00823">
    <property type="entry name" value="PKS_PP"/>
    <property type="match status" value="1"/>
</dbReference>
<keyword evidence="2" id="KW-0596">Phosphopantetheine</keyword>
<dbReference type="InterPro" id="IPR036736">
    <property type="entry name" value="ACP-like_sf"/>
</dbReference>
<dbReference type="EC" id="6.2.1.-" evidence="9"/>
<dbReference type="RefSeq" id="WP_158016054.1">
    <property type="nucleotide sequence ID" value="NZ_CBCSKE010000032.1"/>
</dbReference>
<dbReference type="GO" id="GO:0031177">
    <property type="term" value="F:phosphopantetheine binding"/>
    <property type="evidence" value="ECO:0007669"/>
    <property type="project" value="InterPro"/>
</dbReference>
<keyword evidence="5" id="KW-0276">Fatty acid metabolism</keyword>
<dbReference type="InterPro" id="IPR045851">
    <property type="entry name" value="AMP-bd_C_sf"/>
</dbReference>
<feature type="domain" description="Carrier" evidence="8">
    <location>
        <begin position="544"/>
        <end position="619"/>
    </location>
</feature>
<dbReference type="GO" id="GO:0016878">
    <property type="term" value="F:acid-thiol ligase activity"/>
    <property type="evidence" value="ECO:0007669"/>
    <property type="project" value="TreeGrafter"/>
</dbReference>
<comment type="pathway">
    <text evidence="1">Lipid metabolism.</text>
</comment>
<dbReference type="InterPro" id="IPR000873">
    <property type="entry name" value="AMP-dep_synth/lig_dom"/>
</dbReference>
<sequence length="709" mass="75932">MWNGNLAEILAQRAAAAGWRDNPAYYAPEIVTHGQIHDGAARLGQVLGERGLSRGDRVLLCLPDSPDLVQLLLACLARGIVAFLANPELHRDDHAFQERDTEPALVVTTGALCDRFRPSGVVEAAELLSEATRVEPAEYESLDGDALAYATYTSGTTGPPKAAIHRHADPLTFVEAMCHQALRLTAQDVGLCSARMYFAYGLGNSVWFPLATGGCAVISPSPVGAEAAAMLSARFEPSVLYGVPNFFARVVDACSADSFRSLRCVVSAGEALEVGLAERLTEFFGGIPVLDGIGSTEVGQTFVSNSVDEWRPGTLGKVLPPYEIRVTTSDGATAGPGVEGDLWVRGPAIASAYWNWSDPLLGNDGWLDTRDRVCVDGDGWVTYNCRADDTEVVGAVNVNPREIERLVVEDDAVAEAAVVGVRESTGASTLQAFLVPASGAVIDESIMRNIHRRLLGRLSAFKVPHRFAVVERLPRTPNGKLLRGELRAQSPVKPIWELSPVEPRAGSGAQRGGRAAPNMQFDVGKVGEVTLKERLAALQQERHRLVSEAVSAEAAKMLGEPDPRAVNRDLAFSELGFDSQMTVELCNRLATATGLRLPETVGWDYGSISGLAQYLEAELSGGDRRAAQVVTPGPADSGGRGLAQLDEELKKVERLVGAIADSEKQRVAERLRALLGAVTDGEDHLGKRIQDAATPDEIFKLIDSEFGES</sequence>
<evidence type="ECO:0000259" key="8">
    <source>
        <dbReference type="PROSITE" id="PS50075"/>
    </source>
</evidence>
<dbReference type="PANTHER" id="PTHR43352">
    <property type="entry name" value="ACETYL-COA SYNTHETASE"/>
    <property type="match status" value="1"/>
</dbReference>
<keyword evidence="6" id="KW-0443">Lipid metabolism</keyword>
<name>A0A3S4BE80_9MYCO</name>
<keyword evidence="10" id="KW-1185">Reference proteome</keyword>
<evidence type="ECO:0000256" key="2">
    <source>
        <dbReference type="ARBA" id="ARBA00022450"/>
    </source>
</evidence>
<reference evidence="10" key="1">
    <citation type="submission" date="2018-02" db="EMBL/GenBank/DDBJ databases">
        <authorList>
            <person name="Seth-Smith MB H."/>
            <person name="Seth-Smith H."/>
        </authorList>
    </citation>
    <scope>NUCLEOTIDE SEQUENCE [LARGE SCALE GENOMIC DNA]</scope>
</reference>
<evidence type="ECO:0000256" key="1">
    <source>
        <dbReference type="ARBA" id="ARBA00005189"/>
    </source>
</evidence>
<accession>A0A3S4BE80</accession>
<dbReference type="FunFam" id="3.30.300.30:FF:000042">
    <property type="entry name" value="Fatty-acid-CoA ligase FadD22"/>
    <property type="match status" value="1"/>
</dbReference>
<keyword evidence="7" id="KW-0175">Coiled coil</keyword>
<dbReference type="Pfam" id="PF00550">
    <property type="entry name" value="PP-binding"/>
    <property type="match status" value="1"/>
</dbReference>
<dbReference type="NCBIfam" id="NF004716">
    <property type="entry name" value="PRK06060.1"/>
    <property type="match status" value="1"/>
</dbReference>
<protein>
    <submittedName>
        <fullName evidence="9">p-hydroxybenzoic acid--AMP ligase FadD22</fullName>
        <ecNumber evidence="9">6.2.1.-</ecNumber>
    </submittedName>
</protein>
<evidence type="ECO:0000256" key="3">
    <source>
        <dbReference type="ARBA" id="ARBA00022553"/>
    </source>
</evidence>
<dbReference type="Gene3D" id="3.40.50.12780">
    <property type="entry name" value="N-terminal domain of ligase-like"/>
    <property type="match status" value="1"/>
</dbReference>
<dbReference type="FunFam" id="1.10.1200.10:FF:000007">
    <property type="entry name" value="Probable polyketide synthase pks17"/>
    <property type="match status" value="1"/>
</dbReference>
<dbReference type="SUPFAM" id="SSF47336">
    <property type="entry name" value="ACP-like"/>
    <property type="match status" value="1"/>
</dbReference>
<dbReference type="GO" id="GO:0006631">
    <property type="term" value="P:fatty acid metabolic process"/>
    <property type="evidence" value="ECO:0007669"/>
    <property type="project" value="UniProtKB-KW"/>
</dbReference>
<dbReference type="Pfam" id="PF13193">
    <property type="entry name" value="AMP-binding_C"/>
    <property type="match status" value="1"/>
</dbReference>
<organism evidence="9 10">
    <name type="scientific">Mycobacterium basiliense</name>
    <dbReference type="NCBI Taxonomy" id="2094119"/>
    <lineage>
        <taxon>Bacteria</taxon>
        <taxon>Bacillati</taxon>
        <taxon>Actinomycetota</taxon>
        <taxon>Actinomycetes</taxon>
        <taxon>Mycobacteriales</taxon>
        <taxon>Mycobacteriaceae</taxon>
        <taxon>Mycobacterium</taxon>
    </lineage>
</organism>
<dbReference type="Gene3D" id="1.10.1200.10">
    <property type="entry name" value="ACP-like"/>
    <property type="match status" value="1"/>
</dbReference>
<evidence type="ECO:0000256" key="4">
    <source>
        <dbReference type="ARBA" id="ARBA00022598"/>
    </source>
</evidence>
<gene>
    <name evidence="9" type="ORF">MB901379_01576</name>
</gene>
<dbReference type="PROSITE" id="PS50075">
    <property type="entry name" value="CARRIER"/>
    <property type="match status" value="1"/>
</dbReference>
<proteinExistence type="predicted"/>
<evidence type="ECO:0000313" key="9">
    <source>
        <dbReference type="EMBL" id="VDM88022.1"/>
    </source>
</evidence>
<feature type="coiled-coil region" evidence="7">
    <location>
        <begin position="528"/>
        <end position="555"/>
    </location>
</feature>
<dbReference type="AlphaFoldDB" id="A0A3S4BE80"/>
<dbReference type="Proteomes" id="UP000269998">
    <property type="component" value="Chromosome"/>
</dbReference>
<dbReference type="SUPFAM" id="SSF56801">
    <property type="entry name" value="Acetyl-CoA synthetase-like"/>
    <property type="match status" value="1"/>
</dbReference>